<keyword evidence="2 4" id="KW-0238">DNA-binding</keyword>
<name>A0A1C6J3A6_9FIRM</name>
<evidence type="ECO:0000259" key="5">
    <source>
        <dbReference type="PROSITE" id="PS50977"/>
    </source>
</evidence>
<dbReference type="Pfam" id="PF00440">
    <property type="entry name" value="TetR_N"/>
    <property type="match status" value="1"/>
</dbReference>
<proteinExistence type="predicted"/>
<evidence type="ECO:0000256" key="4">
    <source>
        <dbReference type="PROSITE-ProRule" id="PRU00335"/>
    </source>
</evidence>
<dbReference type="AlphaFoldDB" id="A0A1C6J3A6"/>
<dbReference type="EMBL" id="FMHG01000001">
    <property type="protein sequence ID" value="SCJ76085.1"/>
    <property type="molecule type" value="Genomic_DNA"/>
</dbReference>
<keyword evidence="3" id="KW-0804">Transcription</keyword>
<sequence length="223" mass="25164">MSRNKYPEETVHAILEAAIHLFAQKGYDGTSMQDIMDKTGLSKGAIYHHFSSKMQIFETICDQLSRENVQALAQVVRDPHMSAPQKMKAMFRTALANPNQDFFISTSPSLLKNPRFLAAQVNELYTIVAPDFVQPILQQGMEEGSIPVENPKELAEAIMVLTNLWLNPLVHETDEAGTRRRCQTFCSMMQGIGIELMDDELVERYVGYCSLRDKLPPSQQPAE</sequence>
<dbReference type="PRINTS" id="PR00455">
    <property type="entry name" value="HTHTETR"/>
</dbReference>
<evidence type="ECO:0000256" key="1">
    <source>
        <dbReference type="ARBA" id="ARBA00023015"/>
    </source>
</evidence>
<dbReference type="Gene3D" id="1.10.357.10">
    <property type="entry name" value="Tetracycline Repressor, domain 2"/>
    <property type="match status" value="1"/>
</dbReference>
<dbReference type="PANTHER" id="PTHR47506:SF6">
    <property type="entry name" value="HTH-TYPE TRANSCRIPTIONAL REPRESSOR NEMR"/>
    <property type="match status" value="1"/>
</dbReference>
<dbReference type="SUPFAM" id="SSF46689">
    <property type="entry name" value="Homeodomain-like"/>
    <property type="match status" value="1"/>
</dbReference>
<feature type="DNA-binding region" description="H-T-H motif" evidence="4">
    <location>
        <begin position="31"/>
        <end position="50"/>
    </location>
</feature>
<reference evidence="6" key="1">
    <citation type="submission" date="2015-09" db="EMBL/GenBank/DDBJ databases">
        <authorList>
            <consortium name="Pathogen Informatics"/>
        </authorList>
    </citation>
    <scope>NUCLEOTIDE SEQUENCE</scope>
    <source>
        <strain evidence="6">2789STDY5834896</strain>
    </source>
</reference>
<dbReference type="PROSITE" id="PS01081">
    <property type="entry name" value="HTH_TETR_1"/>
    <property type="match status" value="1"/>
</dbReference>
<gene>
    <name evidence="6" type="primary">acnR</name>
    <name evidence="6" type="ORF">SAMEA3545359_01854</name>
</gene>
<dbReference type="InterPro" id="IPR001647">
    <property type="entry name" value="HTH_TetR"/>
</dbReference>
<dbReference type="PROSITE" id="PS50977">
    <property type="entry name" value="HTH_TETR_2"/>
    <property type="match status" value="1"/>
</dbReference>
<dbReference type="InterPro" id="IPR009057">
    <property type="entry name" value="Homeodomain-like_sf"/>
</dbReference>
<protein>
    <submittedName>
        <fullName evidence="6">HTH-type transcriptional repressor AcnR</fullName>
    </submittedName>
</protein>
<dbReference type="GO" id="GO:0003677">
    <property type="term" value="F:DNA binding"/>
    <property type="evidence" value="ECO:0007669"/>
    <property type="project" value="UniProtKB-UniRule"/>
</dbReference>
<evidence type="ECO:0000313" key="6">
    <source>
        <dbReference type="EMBL" id="SCJ76085.1"/>
    </source>
</evidence>
<accession>A0A1C6J3A6</accession>
<evidence type="ECO:0000256" key="3">
    <source>
        <dbReference type="ARBA" id="ARBA00023163"/>
    </source>
</evidence>
<organism evidence="6">
    <name type="scientific">uncultured Anaerotruncus sp</name>
    <dbReference type="NCBI Taxonomy" id="905011"/>
    <lineage>
        <taxon>Bacteria</taxon>
        <taxon>Bacillati</taxon>
        <taxon>Bacillota</taxon>
        <taxon>Clostridia</taxon>
        <taxon>Eubacteriales</taxon>
        <taxon>Oscillospiraceae</taxon>
        <taxon>Anaerotruncus</taxon>
        <taxon>environmental samples</taxon>
    </lineage>
</organism>
<dbReference type="InterPro" id="IPR023772">
    <property type="entry name" value="DNA-bd_HTH_TetR-type_CS"/>
</dbReference>
<evidence type="ECO:0000256" key="2">
    <source>
        <dbReference type="ARBA" id="ARBA00023125"/>
    </source>
</evidence>
<keyword evidence="1" id="KW-0805">Transcription regulation</keyword>
<dbReference type="PANTHER" id="PTHR47506">
    <property type="entry name" value="TRANSCRIPTIONAL REGULATORY PROTEIN"/>
    <property type="match status" value="1"/>
</dbReference>
<feature type="domain" description="HTH tetR-type" evidence="5">
    <location>
        <begin position="8"/>
        <end position="68"/>
    </location>
</feature>